<keyword evidence="3" id="KW-1185">Reference proteome</keyword>
<gene>
    <name evidence="2" type="ORF">GCM10009760_41170</name>
</gene>
<accession>A0ABP5LK13</accession>
<dbReference type="Proteomes" id="UP001422759">
    <property type="component" value="Unassembled WGS sequence"/>
</dbReference>
<evidence type="ECO:0000313" key="2">
    <source>
        <dbReference type="EMBL" id="GAA2148747.1"/>
    </source>
</evidence>
<keyword evidence="1" id="KW-0472">Membrane</keyword>
<comment type="caution">
    <text evidence="2">The sequence shown here is derived from an EMBL/GenBank/DDBJ whole genome shotgun (WGS) entry which is preliminary data.</text>
</comment>
<evidence type="ECO:0000256" key="1">
    <source>
        <dbReference type="SAM" id="Phobius"/>
    </source>
</evidence>
<keyword evidence="1" id="KW-1133">Transmembrane helix</keyword>
<evidence type="ECO:0000313" key="3">
    <source>
        <dbReference type="Proteomes" id="UP001422759"/>
    </source>
</evidence>
<feature type="transmembrane region" description="Helical" evidence="1">
    <location>
        <begin position="35"/>
        <end position="56"/>
    </location>
</feature>
<protein>
    <submittedName>
        <fullName evidence="2">Uncharacterized protein</fullName>
    </submittedName>
</protein>
<reference evidence="3" key="1">
    <citation type="journal article" date="2019" name="Int. J. Syst. Evol. Microbiol.">
        <title>The Global Catalogue of Microorganisms (GCM) 10K type strain sequencing project: providing services to taxonomists for standard genome sequencing and annotation.</title>
        <authorList>
            <consortium name="The Broad Institute Genomics Platform"/>
            <consortium name="The Broad Institute Genome Sequencing Center for Infectious Disease"/>
            <person name="Wu L."/>
            <person name="Ma J."/>
        </authorList>
    </citation>
    <scope>NUCLEOTIDE SEQUENCE [LARGE SCALE GENOMIC DNA]</scope>
    <source>
        <strain evidence="3">JCM 14560</strain>
    </source>
</reference>
<dbReference type="RefSeq" id="WP_344467173.1">
    <property type="nucleotide sequence ID" value="NZ_BAAANT010000025.1"/>
</dbReference>
<sequence length="66" mass="6646">MAHGAQSVPFAFVAEAARHRSNISPPDREPRSAKAVCGGLLIALLVMAGLATAVALGTPALQPPTA</sequence>
<proteinExistence type="predicted"/>
<dbReference type="EMBL" id="BAAANT010000025">
    <property type="protein sequence ID" value="GAA2148747.1"/>
    <property type="molecule type" value="Genomic_DNA"/>
</dbReference>
<keyword evidence="1" id="KW-0812">Transmembrane</keyword>
<name>A0ABP5LK13_9ACTN</name>
<organism evidence="2 3">
    <name type="scientific">Kitasatospora kazusensis</name>
    <dbReference type="NCBI Taxonomy" id="407974"/>
    <lineage>
        <taxon>Bacteria</taxon>
        <taxon>Bacillati</taxon>
        <taxon>Actinomycetota</taxon>
        <taxon>Actinomycetes</taxon>
        <taxon>Kitasatosporales</taxon>
        <taxon>Streptomycetaceae</taxon>
        <taxon>Kitasatospora</taxon>
    </lineage>
</organism>